<organism evidence="1 2">
    <name type="scientific">Nocardia farcinica</name>
    <dbReference type="NCBI Taxonomy" id="37329"/>
    <lineage>
        <taxon>Bacteria</taxon>
        <taxon>Bacillati</taxon>
        <taxon>Actinomycetota</taxon>
        <taxon>Actinomycetes</taxon>
        <taxon>Mycobacteriales</taxon>
        <taxon>Nocardiaceae</taxon>
        <taxon>Nocardia</taxon>
    </lineage>
</organism>
<dbReference type="KEGG" id="nfr:ERS450000_00204"/>
<dbReference type="RefSeq" id="WP_060589853.1">
    <property type="nucleotide sequence ID" value="NZ_CP031418.1"/>
</dbReference>
<dbReference type="InterPro" id="IPR010064">
    <property type="entry name" value="HK97-gp10_tail"/>
</dbReference>
<gene>
    <name evidence="1" type="ORF">ERS450000_00204</name>
</gene>
<dbReference type="EMBL" id="LN868938">
    <property type="protein sequence ID" value="CRY73567.1"/>
    <property type="molecule type" value="Genomic_DNA"/>
</dbReference>
<dbReference type="Pfam" id="PF04883">
    <property type="entry name" value="HK97-gp10_like"/>
    <property type="match status" value="1"/>
</dbReference>
<sequence>MPLQLRARLVYTPIPGAGEQAAALAAPRMDRLGARIVTNARGRVTVRSGALRDSIGHRTTVAGDQVRLLVSATAPHAKFVHDGTRPHEIRPRRVRALRFEMGPRLVFAARVWHPGTRPNPFLTDAAHEEIQRGI</sequence>
<name>A0A0H5NEJ0_NOCFR</name>
<dbReference type="Proteomes" id="UP000057820">
    <property type="component" value="Chromosome 1"/>
</dbReference>
<proteinExistence type="predicted"/>
<evidence type="ECO:0000313" key="2">
    <source>
        <dbReference type="Proteomes" id="UP000057820"/>
    </source>
</evidence>
<accession>A0A0H5NEJ0</accession>
<reference evidence="2" key="1">
    <citation type="submission" date="2015-03" db="EMBL/GenBank/DDBJ databases">
        <authorList>
            <consortium name="Pathogen Informatics"/>
        </authorList>
    </citation>
    <scope>NUCLEOTIDE SEQUENCE [LARGE SCALE GENOMIC DNA]</scope>
    <source>
        <strain evidence="2">NCTC11134</strain>
    </source>
</reference>
<dbReference type="AlphaFoldDB" id="A0A0H5NEJ0"/>
<protein>
    <submittedName>
        <fullName evidence="1">Bacteriophage protein of uncharacterized function (DUF646)</fullName>
    </submittedName>
</protein>
<evidence type="ECO:0000313" key="1">
    <source>
        <dbReference type="EMBL" id="CRY73567.1"/>
    </source>
</evidence>